<gene>
    <name evidence="1" type="ORF">O181_026480</name>
</gene>
<keyword evidence="2" id="KW-1185">Reference proteome</keyword>
<dbReference type="EMBL" id="AVOT02008797">
    <property type="protein sequence ID" value="MBW0486765.1"/>
    <property type="molecule type" value="Genomic_DNA"/>
</dbReference>
<accession>A0A9Q3CPD9</accession>
<organism evidence="1 2">
    <name type="scientific">Austropuccinia psidii MF-1</name>
    <dbReference type="NCBI Taxonomy" id="1389203"/>
    <lineage>
        <taxon>Eukaryota</taxon>
        <taxon>Fungi</taxon>
        <taxon>Dikarya</taxon>
        <taxon>Basidiomycota</taxon>
        <taxon>Pucciniomycotina</taxon>
        <taxon>Pucciniomycetes</taxon>
        <taxon>Pucciniales</taxon>
        <taxon>Sphaerophragmiaceae</taxon>
        <taxon>Austropuccinia</taxon>
    </lineage>
</organism>
<comment type="caution">
    <text evidence="1">The sequence shown here is derived from an EMBL/GenBank/DDBJ whole genome shotgun (WGS) entry which is preliminary data.</text>
</comment>
<name>A0A9Q3CPD9_9BASI</name>
<reference evidence="1" key="1">
    <citation type="submission" date="2021-03" db="EMBL/GenBank/DDBJ databases">
        <title>Draft genome sequence of rust myrtle Austropuccinia psidii MF-1, a brazilian biotype.</title>
        <authorList>
            <person name="Quecine M.C."/>
            <person name="Pachon D.M.R."/>
            <person name="Bonatelli M.L."/>
            <person name="Correr F.H."/>
            <person name="Franceschini L.M."/>
            <person name="Leite T.F."/>
            <person name="Margarido G.R.A."/>
            <person name="Almeida C.A."/>
            <person name="Ferrarezi J.A."/>
            <person name="Labate C.A."/>
        </authorList>
    </citation>
    <scope>NUCLEOTIDE SEQUENCE</scope>
    <source>
        <strain evidence="1">MF-1</strain>
    </source>
</reference>
<dbReference type="AlphaFoldDB" id="A0A9Q3CPD9"/>
<protein>
    <submittedName>
        <fullName evidence="1">Uncharacterized protein</fullName>
    </submittedName>
</protein>
<dbReference type="OrthoDB" id="3264316at2759"/>
<sequence length="129" mass="14237">MANNDTLIACLFNPKYQEGIFKQLQVPLSQSKEIIEVLNGEMAPIIEKSNCVEHSNSNGTAPQESSNDSIGDLLNHLIPPAIETSYAMPNSQGDELVCYLQNLHPMTKGEPIICYWKRQIVTGSFSNLG</sequence>
<evidence type="ECO:0000313" key="2">
    <source>
        <dbReference type="Proteomes" id="UP000765509"/>
    </source>
</evidence>
<dbReference type="Proteomes" id="UP000765509">
    <property type="component" value="Unassembled WGS sequence"/>
</dbReference>
<proteinExistence type="predicted"/>
<evidence type="ECO:0000313" key="1">
    <source>
        <dbReference type="EMBL" id="MBW0486765.1"/>
    </source>
</evidence>